<feature type="transmembrane region" description="Helical" evidence="8">
    <location>
        <begin position="77"/>
        <end position="103"/>
    </location>
</feature>
<gene>
    <name evidence="9" type="ORF">A3E64_01475</name>
</gene>
<keyword evidence="3" id="KW-1003">Cell membrane</keyword>
<evidence type="ECO:0000256" key="5">
    <source>
        <dbReference type="ARBA" id="ARBA00022692"/>
    </source>
</evidence>
<dbReference type="Proteomes" id="UP000177174">
    <property type="component" value="Unassembled WGS sequence"/>
</dbReference>
<evidence type="ECO:0000256" key="8">
    <source>
        <dbReference type="SAM" id="Phobius"/>
    </source>
</evidence>
<keyword evidence="7 8" id="KW-0472">Membrane</keyword>
<dbReference type="GO" id="GO:0005886">
    <property type="term" value="C:plasma membrane"/>
    <property type="evidence" value="ECO:0007669"/>
    <property type="project" value="UniProtKB-SubCell"/>
</dbReference>
<feature type="transmembrane region" description="Helical" evidence="8">
    <location>
        <begin position="312"/>
        <end position="333"/>
    </location>
</feature>
<name>A0A1G1ZKZ1_9BACT</name>
<dbReference type="Pfam" id="PF03222">
    <property type="entry name" value="Trp_Tyr_perm"/>
    <property type="match status" value="1"/>
</dbReference>
<feature type="transmembrane region" description="Helical" evidence="8">
    <location>
        <begin position="288"/>
        <end position="306"/>
    </location>
</feature>
<keyword evidence="2" id="KW-0813">Transport</keyword>
<dbReference type="EMBL" id="MHJH01000003">
    <property type="protein sequence ID" value="OGY65109.1"/>
    <property type="molecule type" value="Genomic_DNA"/>
</dbReference>
<dbReference type="InterPro" id="IPR018227">
    <property type="entry name" value="Amino_acid_transport_2"/>
</dbReference>
<reference evidence="9 10" key="1">
    <citation type="journal article" date="2016" name="Nat. Commun.">
        <title>Thousands of microbial genomes shed light on interconnected biogeochemical processes in an aquifer system.</title>
        <authorList>
            <person name="Anantharaman K."/>
            <person name="Brown C.T."/>
            <person name="Hug L.A."/>
            <person name="Sharon I."/>
            <person name="Castelle C.J."/>
            <person name="Probst A.J."/>
            <person name="Thomas B.C."/>
            <person name="Singh A."/>
            <person name="Wilkins M.J."/>
            <person name="Karaoz U."/>
            <person name="Brodie E.L."/>
            <person name="Williams K.H."/>
            <person name="Hubbard S.S."/>
            <person name="Banfield J.F."/>
        </authorList>
    </citation>
    <scope>NUCLEOTIDE SEQUENCE [LARGE SCALE GENOMIC DNA]</scope>
</reference>
<protein>
    <recommendedName>
        <fullName evidence="11">Amino acid transporter transmembrane domain-containing protein</fullName>
    </recommendedName>
</protein>
<evidence type="ECO:0000256" key="2">
    <source>
        <dbReference type="ARBA" id="ARBA00022448"/>
    </source>
</evidence>
<feature type="transmembrane region" description="Helical" evidence="8">
    <location>
        <begin position="123"/>
        <end position="140"/>
    </location>
</feature>
<dbReference type="GO" id="GO:0003333">
    <property type="term" value="P:amino acid transmembrane transport"/>
    <property type="evidence" value="ECO:0007669"/>
    <property type="project" value="InterPro"/>
</dbReference>
<dbReference type="AlphaFoldDB" id="A0A1G1ZKZ1"/>
<feature type="transmembrane region" description="Helical" evidence="8">
    <location>
        <begin position="37"/>
        <end position="57"/>
    </location>
</feature>
<sequence>MTRRIKDFILSANLLAGTIIGAGVFSLPYVFKIAGVATGLFYLLLATVAYIAIYRMYAQVISLTPSEHRLSGYIKIYLGNTAWWISILMTIVGAILVLTVYLILSQSFGNLITPFGSGEDKMVIFWLLGSTAIFLSLRRIALLEMMINIGMVAIIAIIFFLGLMKPDNLLSVNFGVHWGSFLLPLAPVLFSLSGRVAIPAMTKFGSLRAAINWGTIVPAVLFAAFVLSILALSPVVTEDAVTGLVGYVHPSILIVVGIFGMFSILSSYVTIGYDVYKSLGLDLGFPRFAQYALVVFGPLVAYFAGLNSFIGLVSLIGGIFLGLEGIFIVLMWLKAIKKPLSLSTLLLIAVFAAAIIYEIIK</sequence>
<evidence type="ECO:0008006" key="11">
    <source>
        <dbReference type="Google" id="ProtNLM"/>
    </source>
</evidence>
<feature type="transmembrane region" description="Helical" evidence="8">
    <location>
        <begin position="147"/>
        <end position="164"/>
    </location>
</feature>
<dbReference type="Gene3D" id="1.20.1740.10">
    <property type="entry name" value="Amino acid/polyamine transporter I"/>
    <property type="match status" value="1"/>
</dbReference>
<keyword evidence="5 8" id="KW-0812">Transmembrane</keyword>
<feature type="transmembrane region" description="Helical" evidence="8">
    <location>
        <begin position="176"/>
        <end position="198"/>
    </location>
</feature>
<keyword evidence="4" id="KW-0997">Cell inner membrane</keyword>
<evidence type="ECO:0000256" key="3">
    <source>
        <dbReference type="ARBA" id="ARBA00022475"/>
    </source>
</evidence>
<evidence type="ECO:0000256" key="7">
    <source>
        <dbReference type="ARBA" id="ARBA00023136"/>
    </source>
</evidence>
<dbReference type="STRING" id="1798405.A3E64_01475"/>
<feature type="transmembrane region" description="Helical" evidence="8">
    <location>
        <begin position="340"/>
        <end position="360"/>
    </location>
</feature>
<feature type="transmembrane region" description="Helical" evidence="8">
    <location>
        <begin position="252"/>
        <end position="276"/>
    </location>
</feature>
<organism evidence="9 10">
    <name type="scientific">Candidatus Harrisonbacteria bacterium RIFCSPHIGHO2_12_FULL_48_16</name>
    <dbReference type="NCBI Taxonomy" id="1798405"/>
    <lineage>
        <taxon>Bacteria</taxon>
        <taxon>Candidatus Harrisoniibacteriota</taxon>
    </lineage>
</organism>
<accession>A0A1G1ZKZ1</accession>
<evidence type="ECO:0000313" key="10">
    <source>
        <dbReference type="Proteomes" id="UP000177174"/>
    </source>
</evidence>
<comment type="caution">
    <text evidence="9">The sequence shown here is derived from an EMBL/GenBank/DDBJ whole genome shotgun (WGS) entry which is preliminary data.</text>
</comment>
<evidence type="ECO:0000256" key="6">
    <source>
        <dbReference type="ARBA" id="ARBA00022989"/>
    </source>
</evidence>
<evidence type="ECO:0000256" key="1">
    <source>
        <dbReference type="ARBA" id="ARBA00004429"/>
    </source>
</evidence>
<proteinExistence type="predicted"/>
<keyword evidence="6 8" id="KW-1133">Transmembrane helix</keyword>
<feature type="transmembrane region" description="Helical" evidence="8">
    <location>
        <begin position="12"/>
        <end position="31"/>
    </location>
</feature>
<comment type="subcellular location">
    <subcellularLocation>
        <location evidence="1">Cell inner membrane</location>
        <topology evidence="1">Multi-pass membrane protein</topology>
    </subcellularLocation>
</comment>
<evidence type="ECO:0000256" key="4">
    <source>
        <dbReference type="ARBA" id="ARBA00022519"/>
    </source>
</evidence>
<feature type="transmembrane region" description="Helical" evidence="8">
    <location>
        <begin position="210"/>
        <end position="232"/>
    </location>
</feature>
<evidence type="ECO:0000313" key="9">
    <source>
        <dbReference type="EMBL" id="OGY65109.1"/>
    </source>
</evidence>